<proteinExistence type="predicted"/>
<keyword evidence="3" id="KW-1185">Reference proteome</keyword>
<dbReference type="PANTHER" id="PTHR35374:SF1">
    <property type="entry name" value="PROTEIN KINASE DOMAIN-CONTAINING PROTEIN"/>
    <property type="match status" value="1"/>
</dbReference>
<dbReference type="Proteomes" id="UP000053097">
    <property type="component" value="Unassembled WGS sequence"/>
</dbReference>
<evidence type="ECO:0000313" key="3">
    <source>
        <dbReference type="Proteomes" id="UP000053097"/>
    </source>
</evidence>
<sequence>MQTYRSMLLVTNTYRRDHSARGRVKSNRGYKYKYIIAPLLPSEPKTNSGRGLPRAMTLNNNAIDYVHWDDPNELVDRLRLLDASRQAGNNSHDNEMLSIIEELREAGIVIN</sequence>
<organism evidence="2 3">
    <name type="scientific">Ooceraea biroi</name>
    <name type="common">Clonal raider ant</name>
    <name type="synonym">Cerapachys biroi</name>
    <dbReference type="NCBI Taxonomy" id="2015173"/>
    <lineage>
        <taxon>Eukaryota</taxon>
        <taxon>Metazoa</taxon>
        <taxon>Ecdysozoa</taxon>
        <taxon>Arthropoda</taxon>
        <taxon>Hexapoda</taxon>
        <taxon>Insecta</taxon>
        <taxon>Pterygota</taxon>
        <taxon>Neoptera</taxon>
        <taxon>Endopterygota</taxon>
        <taxon>Hymenoptera</taxon>
        <taxon>Apocrita</taxon>
        <taxon>Aculeata</taxon>
        <taxon>Formicoidea</taxon>
        <taxon>Formicidae</taxon>
        <taxon>Dorylinae</taxon>
        <taxon>Ooceraea</taxon>
    </lineage>
</organism>
<reference evidence="2 3" key="1">
    <citation type="journal article" date="2014" name="Curr. Biol.">
        <title>The genome of the clonal raider ant Cerapachys biroi.</title>
        <authorList>
            <person name="Oxley P.R."/>
            <person name="Ji L."/>
            <person name="Fetter-Pruneda I."/>
            <person name="McKenzie S.K."/>
            <person name="Li C."/>
            <person name="Hu H."/>
            <person name="Zhang G."/>
            <person name="Kronauer D.J."/>
        </authorList>
    </citation>
    <scope>NUCLEOTIDE SEQUENCE [LARGE SCALE GENOMIC DNA]</scope>
</reference>
<dbReference type="EMBL" id="KK107233">
    <property type="protein sequence ID" value="EZA54931.1"/>
    <property type="molecule type" value="Genomic_DNA"/>
</dbReference>
<evidence type="ECO:0000259" key="1">
    <source>
        <dbReference type="Pfam" id="PF26634"/>
    </source>
</evidence>
<evidence type="ECO:0000313" key="2">
    <source>
        <dbReference type="EMBL" id="EZA54931.1"/>
    </source>
</evidence>
<feature type="domain" description="DUF8207" evidence="1">
    <location>
        <begin position="1"/>
        <end position="40"/>
    </location>
</feature>
<dbReference type="PANTHER" id="PTHR35374">
    <property type="entry name" value="CYCLIN-DEPENDENT KINASE 11A-LIKE"/>
    <property type="match status" value="1"/>
</dbReference>
<dbReference type="InterPro" id="IPR058520">
    <property type="entry name" value="DUF8207"/>
</dbReference>
<gene>
    <name evidence="2" type="ORF">X777_05472</name>
</gene>
<dbReference type="Pfam" id="PF26634">
    <property type="entry name" value="DUF8207"/>
    <property type="match status" value="1"/>
</dbReference>
<dbReference type="AlphaFoldDB" id="A0A026WGW9"/>
<name>A0A026WGW9_OOCBI</name>
<dbReference type="OMA" id="WDDHNEL"/>
<protein>
    <recommendedName>
        <fullName evidence="1">DUF8207 domain-containing protein</fullName>
    </recommendedName>
</protein>
<accession>A0A026WGW9</accession>